<proteinExistence type="predicted"/>
<sequence length="223" mass="24626">MEFLLPIFALFCLVLVGTNASLPAEDYWRSKLPNTPLPQELQNLLQSAILNNPESLQAKIIKLAVEECGLSEVKGEDRSCPTSLESLLDFTIAHIGNKVELLFNEIDKPTRMQDYTITGVKMVGENQVVCHKQRYPYAVYYFHSVNATKVYVASLAGADGTRAKAVAVCHSDTSSWAAGHLALLMLNLKPGEGPICHFIRSDTIVWTSNEVPEKSSSNPRFSV</sequence>
<accession>B9SB79</accession>
<feature type="chain" id="PRO_5002891706" evidence="1">
    <location>
        <begin position="21"/>
        <end position="223"/>
    </location>
</feature>
<dbReference type="SMART" id="SM01045">
    <property type="entry name" value="BURP"/>
    <property type="match status" value="1"/>
</dbReference>
<dbReference type="InParanoid" id="B9SB79"/>
<reference evidence="4" key="1">
    <citation type="journal article" date="2010" name="Nat. Biotechnol.">
        <title>Draft genome sequence of the oilseed species Ricinus communis.</title>
        <authorList>
            <person name="Chan A.P."/>
            <person name="Crabtree J."/>
            <person name="Zhao Q."/>
            <person name="Lorenzi H."/>
            <person name="Orvis J."/>
            <person name="Puiu D."/>
            <person name="Melake-Berhan A."/>
            <person name="Jones K.M."/>
            <person name="Redman J."/>
            <person name="Chen G."/>
            <person name="Cahoon E.B."/>
            <person name="Gedil M."/>
            <person name="Stanke M."/>
            <person name="Haas B.J."/>
            <person name="Wortman J.R."/>
            <person name="Fraser-Liggett C.M."/>
            <person name="Ravel J."/>
            <person name="Rabinowicz P.D."/>
        </authorList>
    </citation>
    <scope>NUCLEOTIDE SEQUENCE [LARGE SCALE GENOMIC DNA]</scope>
    <source>
        <strain evidence="4">cv. Hale</strain>
    </source>
</reference>
<dbReference type="STRING" id="3988.B9SB79"/>
<dbReference type="Proteomes" id="UP000008311">
    <property type="component" value="Unassembled WGS sequence"/>
</dbReference>
<evidence type="ECO:0000256" key="1">
    <source>
        <dbReference type="SAM" id="SignalP"/>
    </source>
</evidence>
<name>B9SB79_RICCO</name>
<evidence type="ECO:0000313" key="3">
    <source>
        <dbReference type="EMBL" id="EEF39169.1"/>
    </source>
</evidence>
<gene>
    <name evidence="3" type="ORF">RCOM_0786400</name>
</gene>
<dbReference type="Pfam" id="PF03181">
    <property type="entry name" value="BURP"/>
    <property type="match status" value="1"/>
</dbReference>
<dbReference type="InterPro" id="IPR044816">
    <property type="entry name" value="BURP"/>
</dbReference>
<dbReference type="AlphaFoldDB" id="B9SB79"/>
<organism evidence="3 4">
    <name type="scientific">Ricinus communis</name>
    <name type="common">Castor bean</name>
    <dbReference type="NCBI Taxonomy" id="3988"/>
    <lineage>
        <taxon>Eukaryota</taxon>
        <taxon>Viridiplantae</taxon>
        <taxon>Streptophyta</taxon>
        <taxon>Embryophyta</taxon>
        <taxon>Tracheophyta</taxon>
        <taxon>Spermatophyta</taxon>
        <taxon>Magnoliopsida</taxon>
        <taxon>eudicotyledons</taxon>
        <taxon>Gunneridae</taxon>
        <taxon>Pentapetalae</taxon>
        <taxon>rosids</taxon>
        <taxon>fabids</taxon>
        <taxon>Malpighiales</taxon>
        <taxon>Euphorbiaceae</taxon>
        <taxon>Acalyphoideae</taxon>
        <taxon>Acalypheae</taxon>
        <taxon>Ricinus</taxon>
    </lineage>
</organism>
<dbReference type="EMBL" id="EQ973911">
    <property type="protein sequence ID" value="EEF39169.1"/>
    <property type="molecule type" value="Genomic_DNA"/>
</dbReference>
<evidence type="ECO:0000259" key="2">
    <source>
        <dbReference type="PROSITE" id="PS51277"/>
    </source>
</evidence>
<protein>
    <submittedName>
        <fullName evidence="3">Embryonic abundant protein VF30.1, putative</fullName>
    </submittedName>
</protein>
<dbReference type="PANTHER" id="PTHR31236">
    <property type="entry name" value="BURP DOMAIN PROTEIN USPL1-LIKE"/>
    <property type="match status" value="1"/>
</dbReference>
<dbReference type="InterPro" id="IPR004873">
    <property type="entry name" value="BURP_dom"/>
</dbReference>
<keyword evidence="1" id="KW-0732">Signal</keyword>
<dbReference type="PANTHER" id="PTHR31236:SF56">
    <property type="entry name" value="BURP DOMAIN-CONTAINING PROTEIN"/>
    <property type="match status" value="1"/>
</dbReference>
<feature type="signal peptide" evidence="1">
    <location>
        <begin position="1"/>
        <end position="20"/>
    </location>
</feature>
<feature type="domain" description="BURP" evidence="2">
    <location>
        <begin position="8"/>
        <end position="209"/>
    </location>
</feature>
<dbReference type="PROSITE" id="PS51277">
    <property type="entry name" value="BURP"/>
    <property type="match status" value="1"/>
</dbReference>
<keyword evidence="4" id="KW-1185">Reference proteome</keyword>
<evidence type="ECO:0000313" key="4">
    <source>
        <dbReference type="Proteomes" id="UP000008311"/>
    </source>
</evidence>